<dbReference type="Pfam" id="PF26390">
    <property type="entry name" value="MamS_MamX"/>
    <property type="match status" value="1"/>
</dbReference>
<dbReference type="EMBL" id="LMTZ01000012">
    <property type="protein sequence ID" value="KST69864.1"/>
    <property type="molecule type" value="Genomic_DNA"/>
</dbReference>
<comment type="caution">
    <text evidence="3">The sequence shown here is derived from an EMBL/GenBank/DDBJ whole genome shotgun (WGS) entry which is preliminary data.</text>
</comment>
<dbReference type="RefSeq" id="WP_058183099.1">
    <property type="nucleotide sequence ID" value="NZ_LMTZ01000012.1"/>
</dbReference>
<accession>A0A0V7ZZB7</accession>
<proteinExistence type="predicted"/>
<evidence type="ECO:0000256" key="1">
    <source>
        <dbReference type="SAM" id="Phobius"/>
    </source>
</evidence>
<gene>
    <name evidence="3" type="ORF">BC008_05355</name>
</gene>
<dbReference type="OrthoDB" id="5455132at2"/>
<dbReference type="AlphaFoldDB" id="A0A0V7ZZB7"/>
<keyword evidence="1" id="KW-0472">Membrane</keyword>
<organism evidence="3 4">
    <name type="scientific">Mastigocoleus testarum BC008</name>
    <dbReference type="NCBI Taxonomy" id="371196"/>
    <lineage>
        <taxon>Bacteria</taxon>
        <taxon>Bacillati</taxon>
        <taxon>Cyanobacteriota</taxon>
        <taxon>Cyanophyceae</taxon>
        <taxon>Nostocales</taxon>
        <taxon>Hapalosiphonaceae</taxon>
        <taxon>Mastigocoleus</taxon>
    </lineage>
</organism>
<protein>
    <recommendedName>
        <fullName evidence="2">Magnetosome protein MamS/MamX domain-containing protein</fullName>
    </recommendedName>
</protein>
<name>A0A0V7ZZB7_9CYAN</name>
<evidence type="ECO:0000313" key="4">
    <source>
        <dbReference type="Proteomes" id="UP000053372"/>
    </source>
</evidence>
<evidence type="ECO:0000259" key="2">
    <source>
        <dbReference type="Pfam" id="PF26390"/>
    </source>
</evidence>
<feature type="transmembrane region" description="Helical" evidence="1">
    <location>
        <begin position="9"/>
        <end position="31"/>
    </location>
</feature>
<dbReference type="InterPro" id="IPR058837">
    <property type="entry name" value="MamS_MamX_dom"/>
</dbReference>
<sequence>MKIVQRPNFLIITIICMIFLQGLTGCGLIPYTRFYRPTIFADNSIFDTTKLQELNHQLVSENIVQNDCPKWDTSGRRYNIKTVETINGKVLGLDYFTSKHRMSHGVHLQLQTTNEVIPIHVGPSWYLENQEIEIKPNDTLKIVGSRIIFDEKPAIIAAQITKGETTVKLRDENGFPMWSGRRKQESDWNKEGFPYLCKA</sequence>
<reference evidence="3 4" key="1">
    <citation type="journal article" date="2015" name="Genome Announc.">
        <title>Draft Genome of the Euendolithic (true boring) Cyanobacterium Mastigocoleus testarum strain BC008.</title>
        <authorList>
            <person name="Guida B.S."/>
            <person name="Garcia-Pichel F."/>
        </authorList>
    </citation>
    <scope>NUCLEOTIDE SEQUENCE [LARGE SCALE GENOMIC DNA]</scope>
    <source>
        <strain evidence="3 4">BC008</strain>
    </source>
</reference>
<feature type="domain" description="Magnetosome protein MamS/MamX" evidence="2">
    <location>
        <begin position="82"/>
        <end position="166"/>
    </location>
</feature>
<dbReference type="PROSITE" id="PS51257">
    <property type="entry name" value="PROKAR_LIPOPROTEIN"/>
    <property type="match status" value="1"/>
</dbReference>
<keyword evidence="4" id="KW-1185">Reference proteome</keyword>
<keyword evidence="1" id="KW-1133">Transmembrane helix</keyword>
<dbReference type="Proteomes" id="UP000053372">
    <property type="component" value="Unassembled WGS sequence"/>
</dbReference>
<keyword evidence="1" id="KW-0812">Transmembrane</keyword>
<evidence type="ECO:0000313" key="3">
    <source>
        <dbReference type="EMBL" id="KST69864.1"/>
    </source>
</evidence>